<keyword evidence="1" id="KW-0812">Transmembrane</keyword>
<keyword evidence="4" id="KW-1185">Reference proteome</keyword>
<dbReference type="PANTHER" id="PTHR42714">
    <property type="entry name" value="TRNA MODIFICATION GTPASE GTPBP3"/>
    <property type="match status" value="1"/>
</dbReference>
<feature type="domain" description="G" evidence="2">
    <location>
        <begin position="126"/>
        <end position="235"/>
    </location>
</feature>
<evidence type="ECO:0000313" key="3">
    <source>
        <dbReference type="EMBL" id="ANO52306.1"/>
    </source>
</evidence>
<dbReference type="SUPFAM" id="SSF52540">
    <property type="entry name" value="P-loop containing nucleoside triphosphate hydrolases"/>
    <property type="match status" value="1"/>
</dbReference>
<dbReference type="RefSeq" id="WP_068617485.1">
    <property type="nucleotide sequence ID" value="NZ_CP016268.1"/>
</dbReference>
<dbReference type="GO" id="GO:0030488">
    <property type="term" value="P:tRNA methylation"/>
    <property type="evidence" value="ECO:0007669"/>
    <property type="project" value="TreeGrafter"/>
</dbReference>
<dbReference type="STRING" id="1548547.BA177_14920"/>
<name>A0A193LII9_9GAMM</name>
<dbReference type="EMBL" id="CP016268">
    <property type="protein sequence ID" value="ANO52306.1"/>
    <property type="molecule type" value="Genomic_DNA"/>
</dbReference>
<dbReference type="InterPro" id="IPR006073">
    <property type="entry name" value="GTP-bd"/>
</dbReference>
<dbReference type="AlphaFoldDB" id="A0A193LII9"/>
<dbReference type="Pfam" id="PF01926">
    <property type="entry name" value="MMR_HSR1"/>
    <property type="match status" value="1"/>
</dbReference>
<dbReference type="Gene3D" id="3.40.50.300">
    <property type="entry name" value="P-loop containing nucleotide triphosphate hydrolases"/>
    <property type="match status" value="1"/>
</dbReference>
<protein>
    <recommendedName>
        <fullName evidence="2">G domain-containing protein</fullName>
    </recommendedName>
</protein>
<organism evidence="3 4">
    <name type="scientific">Woeseia oceani</name>
    <dbReference type="NCBI Taxonomy" id="1548547"/>
    <lineage>
        <taxon>Bacteria</taxon>
        <taxon>Pseudomonadati</taxon>
        <taxon>Pseudomonadota</taxon>
        <taxon>Gammaproteobacteria</taxon>
        <taxon>Woeseiales</taxon>
        <taxon>Woeseiaceae</taxon>
        <taxon>Woeseia</taxon>
    </lineage>
</organism>
<dbReference type="CDD" id="cd00880">
    <property type="entry name" value="Era_like"/>
    <property type="match status" value="1"/>
</dbReference>
<dbReference type="GO" id="GO:0005525">
    <property type="term" value="F:GTP binding"/>
    <property type="evidence" value="ECO:0007669"/>
    <property type="project" value="InterPro"/>
</dbReference>
<accession>A0A193LII9</accession>
<evidence type="ECO:0000313" key="4">
    <source>
        <dbReference type="Proteomes" id="UP000092695"/>
    </source>
</evidence>
<dbReference type="GO" id="GO:0002098">
    <property type="term" value="P:tRNA wobble uridine modification"/>
    <property type="evidence" value="ECO:0007669"/>
    <property type="project" value="TreeGrafter"/>
</dbReference>
<dbReference type="GO" id="GO:0005737">
    <property type="term" value="C:cytoplasm"/>
    <property type="evidence" value="ECO:0007669"/>
    <property type="project" value="TreeGrafter"/>
</dbReference>
<keyword evidence="1" id="KW-0472">Membrane</keyword>
<sequence>MTLDRFIRLGLGFLILLVCLIALAALLFVTESALNVWDRLLEGPRFLLYGYVAVVLALIVMAIWFMVRLVVKRQPRKKKSSRSAPLTRDEIEARLRAADASGVDTQAARAELDELASRQAAGHVHLCFFGEISTGKSSLVRALVPDANVAVSAVGGSTYDIQHYRWTNSAGNEVLLTDVPGTGGTASGLDRVAEEEAQRAQIVLFVTDGDLTRVEKQALERLLAIGKPLILVLNKSDRYDAAEQAQLIARLLQYVEELGGEWARDQVVAVSAGGETEVIEKRADGTELTTRRQRPADVGVLVVAINQLMERESTVIDERRDRAVFRLAAGKLAEAEARYREQRAEQITRNSTRKAVIGALAAVSPGTDVIIQGYIGTTMTRELCRLYGAAPRDLDVEEFLSLSQSRVGRALPLSLAVAGNGLKAFPGIGTVAGGLVHAVAYGLIFDALGRSLVLTLQQHGELQPEVAAKEFEDNIGEHIQAGVKQVVGIALSEKERRGG</sequence>
<dbReference type="Proteomes" id="UP000092695">
    <property type="component" value="Chromosome"/>
</dbReference>
<dbReference type="PANTHER" id="PTHR42714:SF2">
    <property type="entry name" value="TRNA MODIFICATION GTPASE GTPBP3, MITOCHONDRIAL"/>
    <property type="match status" value="1"/>
</dbReference>
<keyword evidence="1" id="KW-1133">Transmembrane helix</keyword>
<reference evidence="3 4" key="1">
    <citation type="submission" date="2016-06" db="EMBL/GenBank/DDBJ databases">
        <title>Complete genome sequence of a deep-branching marine Gamma Proteobacterium Woeseia oceani type strain XK5.</title>
        <authorList>
            <person name="Mu D."/>
            <person name="Du Z."/>
        </authorList>
    </citation>
    <scope>NUCLEOTIDE SEQUENCE [LARGE SCALE GENOMIC DNA]</scope>
    <source>
        <strain evidence="3 4">XK5</strain>
    </source>
</reference>
<proteinExistence type="predicted"/>
<evidence type="ECO:0000259" key="2">
    <source>
        <dbReference type="Pfam" id="PF01926"/>
    </source>
</evidence>
<dbReference type="InterPro" id="IPR027417">
    <property type="entry name" value="P-loop_NTPase"/>
</dbReference>
<dbReference type="KEGG" id="woc:BA177_14920"/>
<gene>
    <name evidence="3" type="ORF">BA177_14920</name>
</gene>
<dbReference type="OrthoDB" id="5940879at2"/>
<feature type="transmembrane region" description="Helical" evidence="1">
    <location>
        <begin position="48"/>
        <end position="71"/>
    </location>
</feature>
<evidence type="ECO:0000256" key="1">
    <source>
        <dbReference type="SAM" id="Phobius"/>
    </source>
</evidence>